<keyword evidence="7" id="KW-1185">Reference proteome</keyword>
<name>A0A6J1J183_CUCMA</name>
<dbReference type="InterPro" id="IPR001611">
    <property type="entry name" value="Leu-rich_rpt"/>
</dbReference>
<evidence type="ECO:0000313" key="8">
    <source>
        <dbReference type="RefSeq" id="XP_022981188.1"/>
    </source>
</evidence>
<dbReference type="FunFam" id="3.80.10.10:FF:000383">
    <property type="entry name" value="Leucine-rich repeat receptor protein kinase EMS1"/>
    <property type="match status" value="1"/>
</dbReference>
<sequence length="451" mass="48428">MNFSFFSFFGLKITFLRSLPNISSIPKSLLSSAPMAETPFSLSLILFLILSLPPLSLQLQGNISAADLQALRVIKNTLTDLPLRRSPSGPGFFSTWDFSSLDPCSSFSGVVCDLGRVTILSLGTGGSDSPGLAGSLPAAISDLSELTQLILFPGIVTGPIPPQLGYLRNLRVLSLTNNRLTGTIPDTLSALFRLHTLDLSHNQLAGIIPPTLTKLPDLKILILSSNQFFGEIPADISSPLLHLDLKSNRLNGTLPRSLPSSLRYLSLSENSLWGPLRDELDSLSELVYLDLSVNRFSGPIPFSLFSRPSLSSLLLQRNSFSGKVPPLPDHTSPVMYGVGSVVDLSHNNLSGEMSAIFAGVETLFLNNNRLIGSIPVEYVKSVRSGSTTTLYLQHNFISGFPLEAGADLPDTAALCLSYNCMEPPVGVQSCPASVGAPLSRPPWQCPLLKSP</sequence>
<dbReference type="PROSITE" id="PS51450">
    <property type="entry name" value="LRR"/>
    <property type="match status" value="1"/>
</dbReference>
<feature type="domain" description="Leucine-rich repeat-containing N-terminal plant-type" evidence="6">
    <location>
        <begin position="65"/>
        <end position="113"/>
    </location>
</feature>
<gene>
    <name evidence="8 9" type="primary">LOC111480406</name>
</gene>
<evidence type="ECO:0000256" key="2">
    <source>
        <dbReference type="ARBA" id="ARBA00022692"/>
    </source>
</evidence>
<dbReference type="PANTHER" id="PTHR48009">
    <property type="entry name" value="LEUCINE-RICH REPEAT (LRR) FAMILY PROTEIN"/>
    <property type="match status" value="1"/>
</dbReference>
<keyword evidence="2" id="KW-0812">Transmembrane</keyword>
<dbReference type="SMART" id="SM00369">
    <property type="entry name" value="LRR_TYP"/>
    <property type="match status" value="4"/>
</dbReference>
<keyword evidence="3" id="KW-0677">Repeat</keyword>
<dbReference type="InterPro" id="IPR032675">
    <property type="entry name" value="LRR_dom_sf"/>
</dbReference>
<evidence type="ECO:0000256" key="3">
    <source>
        <dbReference type="ARBA" id="ARBA00022737"/>
    </source>
</evidence>
<dbReference type="AlphaFoldDB" id="A0A6J1J183"/>
<dbReference type="InterPro" id="IPR003591">
    <property type="entry name" value="Leu-rich_rpt_typical-subtyp"/>
</dbReference>
<dbReference type="Pfam" id="PF13855">
    <property type="entry name" value="LRR_8"/>
    <property type="match status" value="1"/>
</dbReference>
<dbReference type="SUPFAM" id="SSF52058">
    <property type="entry name" value="L domain-like"/>
    <property type="match status" value="2"/>
</dbReference>
<evidence type="ECO:0000313" key="9">
    <source>
        <dbReference type="RefSeq" id="XP_022981189.1"/>
    </source>
</evidence>
<reference evidence="8 9" key="1">
    <citation type="submission" date="2025-04" db="UniProtKB">
        <authorList>
            <consortium name="RefSeq"/>
        </authorList>
    </citation>
    <scope>IDENTIFICATION</scope>
    <source>
        <tissue evidence="8 9">Young leaves</tissue>
    </source>
</reference>
<evidence type="ECO:0000256" key="5">
    <source>
        <dbReference type="ARBA" id="ARBA00023136"/>
    </source>
</evidence>
<dbReference type="OrthoDB" id="676979at2759"/>
<protein>
    <submittedName>
        <fullName evidence="8 9">LRR receptor-like serine/threonine-protein kinase GSO1</fullName>
    </submittedName>
</protein>
<organism evidence="7 9">
    <name type="scientific">Cucurbita maxima</name>
    <name type="common">Pumpkin</name>
    <name type="synonym">Winter squash</name>
    <dbReference type="NCBI Taxonomy" id="3661"/>
    <lineage>
        <taxon>Eukaryota</taxon>
        <taxon>Viridiplantae</taxon>
        <taxon>Streptophyta</taxon>
        <taxon>Embryophyta</taxon>
        <taxon>Tracheophyta</taxon>
        <taxon>Spermatophyta</taxon>
        <taxon>Magnoliopsida</taxon>
        <taxon>eudicotyledons</taxon>
        <taxon>Gunneridae</taxon>
        <taxon>Pentapetalae</taxon>
        <taxon>rosids</taxon>
        <taxon>fabids</taxon>
        <taxon>Cucurbitales</taxon>
        <taxon>Cucurbitaceae</taxon>
        <taxon>Cucurbiteae</taxon>
        <taxon>Cucurbita</taxon>
    </lineage>
</organism>
<dbReference type="GeneID" id="111480406"/>
<dbReference type="KEGG" id="cmax:111480406"/>
<evidence type="ECO:0000313" key="7">
    <source>
        <dbReference type="Proteomes" id="UP000504608"/>
    </source>
</evidence>
<dbReference type="InterPro" id="IPR053213">
    <property type="entry name" value="RLP29"/>
</dbReference>
<keyword evidence="5" id="KW-0472">Membrane</keyword>
<dbReference type="Pfam" id="PF08263">
    <property type="entry name" value="LRRNT_2"/>
    <property type="match status" value="1"/>
</dbReference>
<proteinExistence type="predicted"/>
<evidence type="ECO:0000256" key="1">
    <source>
        <dbReference type="ARBA" id="ARBA00022614"/>
    </source>
</evidence>
<dbReference type="Pfam" id="PF00560">
    <property type="entry name" value="LRR_1"/>
    <property type="match status" value="3"/>
</dbReference>
<dbReference type="RefSeq" id="XP_022981189.1">
    <property type="nucleotide sequence ID" value="XM_023125421.1"/>
</dbReference>
<dbReference type="Gene3D" id="3.80.10.10">
    <property type="entry name" value="Ribonuclease Inhibitor"/>
    <property type="match status" value="3"/>
</dbReference>
<evidence type="ECO:0000259" key="6">
    <source>
        <dbReference type="Pfam" id="PF08263"/>
    </source>
</evidence>
<keyword evidence="4" id="KW-1133">Transmembrane helix</keyword>
<keyword evidence="1" id="KW-0433">Leucine-rich repeat</keyword>
<dbReference type="Proteomes" id="UP000504608">
    <property type="component" value="Unplaced"/>
</dbReference>
<dbReference type="InterPro" id="IPR013210">
    <property type="entry name" value="LRR_N_plant-typ"/>
</dbReference>
<dbReference type="RefSeq" id="XP_022981188.1">
    <property type="nucleotide sequence ID" value="XM_023125420.1"/>
</dbReference>
<dbReference type="PANTHER" id="PTHR48009:SF1">
    <property type="entry name" value="LEUCINE-RICH REPEAT (LRR) FAMILY PROTEIN"/>
    <property type="match status" value="1"/>
</dbReference>
<accession>A0A6J1J183</accession>
<evidence type="ECO:0000256" key="4">
    <source>
        <dbReference type="ARBA" id="ARBA00022989"/>
    </source>
</evidence>